<keyword evidence="1" id="KW-0732">Signal</keyword>
<dbReference type="InterPro" id="IPR050704">
    <property type="entry name" value="Peptidase_C85-like"/>
</dbReference>
<organism evidence="3 4">
    <name type="scientific">Ditylenchus dipsaci</name>
    <dbReference type="NCBI Taxonomy" id="166011"/>
    <lineage>
        <taxon>Eukaryota</taxon>
        <taxon>Metazoa</taxon>
        <taxon>Ecdysozoa</taxon>
        <taxon>Nematoda</taxon>
        <taxon>Chromadorea</taxon>
        <taxon>Rhabditida</taxon>
        <taxon>Tylenchina</taxon>
        <taxon>Tylenchomorpha</taxon>
        <taxon>Sphaerularioidea</taxon>
        <taxon>Anguinidae</taxon>
        <taxon>Anguininae</taxon>
        <taxon>Ditylenchus</taxon>
    </lineage>
</organism>
<feature type="signal peptide" evidence="1">
    <location>
        <begin position="1"/>
        <end position="22"/>
    </location>
</feature>
<evidence type="ECO:0000313" key="4">
    <source>
        <dbReference type="WBParaSite" id="jg10577"/>
    </source>
</evidence>
<dbReference type="Proteomes" id="UP000887574">
    <property type="component" value="Unplaced"/>
</dbReference>
<protein>
    <submittedName>
        <fullName evidence="4">OTU domain-containing protein</fullName>
    </submittedName>
</protein>
<keyword evidence="3" id="KW-1185">Reference proteome</keyword>
<evidence type="ECO:0000313" key="3">
    <source>
        <dbReference type="Proteomes" id="UP000887574"/>
    </source>
</evidence>
<dbReference type="SUPFAM" id="SSF54001">
    <property type="entry name" value="Cysteine proteinases"/>
    <property type="match status" value="1"/>
</dbReference>
<evidence type="ECO:0000256" key="1">
    <source>
        <dbReference type="SAM" id="SignalP"/>
    </source>
</evidence>
<dbReference type="WBParaSite" id="jg10577">
    <property type="protein sequence ID" value="jg10577"/>
    <property type="gene ID" value="jg10577"/>
</dbReference>
<dbReference type="PANTHER" id="PTHR12419">
    <property type="entry name" value="OTU DOMAIN CONTAINING PROTEIN"/>
    <property type="match status" value="1"/>
</dbReference>
<dbReference type="Gene3D" id="3.90.70.80">
    <property type="match status" value="1"/>
</dbReference>
<dbReference type="InterPro" id="IPR038765">
    <property type="entry name" value="Papain-like_cys_pep_sf"/>
</dbReference>
<accession>A0A915CNY0</accession>
<dbReference type="InterPro" id="IPR003323">
    <property type="entry name" value="OTU_dom"/>
</dbReference>
<dbReference type="CDD" id="cd22755">
    <property type="entry name" value="OTU_CeDUB-like"/>
    <property type="match status" value="1"/>
</dbReference>
<proteinExistence type="predicted"/>
<dbReference type="Pfam" id="PF02338">
    <property type="entry name" value="OTU"/>
    <property type="match status" value="1"/>
</dbReference>
<dbReference type="PROSITE" id="PS50802">
    <property type="entry name" value="OTU"/>
    <property type="match status" value="1"/>
</dbReference>
<dbReference type="GO" id="GO:0016579">
    <property type="term" value="P:protein deubiquitination"/>
    <property type="evidence" value="ECO:0007669"/>
    <property type="project" value="TreeGrafter"/>
</dbReference>
<feature type="domain" description="OTU" evidence="2">
    <location>
        <begin position="150"/>
        <end position="287"/>
    </location>
</feature>
<dbReference type="GO" id="GO:0004843">
    <property type="term" value="F:cysteine-type deubiquitinase activity"/>
    <property type="evidence" value="ECO:0007669"/>
    <property type="project" value="TreeGrafter"/>
</dbReference>
<evidence type="ECO:0000259" key="2">
    <source>
        <dbReference type="PROSITE" id="PS50802"/>
    </source>
</evidence>
<sequence>MAASHPTVWKLLTAVMDGLILADQRVSSYWSGGNTPRRNNAYLQLSERLRKTVERYAAQPKLEYLKSIAHNLGGFFVEKNSQKAKKSQSSKVKSAKWLVKLGQAECCFFEHLDKDIQDELCLSFDLQIGEIRPGNKLQQILFNSETSKPKNFKQIQGDGNCLFRSIIYCISSTEENHERVRYLIVEFMKKYPNKEWRQFWQRKESCTDMEIAAKNSSDVARYGSTVHIIAAAKLLDVNILTYNKDIGWTLYTPDIETGPSPELLQDAEKPTFALYYNGSHFDVIIEI</sequence>
<reference evidence="4" key="1">
    <citation type="submission" date="2022-11" db="UniProtKB">
        <authorList>
            <consortium name="WormBaseParasite"/>
        </authorList>
    </citation>
    <scope>IDENTIFICATION</scope>
</reference>
<name>A0A915CNY0_9BILA</name>
<dbReference type="AlphaFoldDB" id="A0A915CNY0"/>
<feature type="chain" id="PRO_5037334075" evidence="1">
    <location>
        <begin position="23"/>
        <end position="287"/>
    </location>
</feature>